<dbReference type="EMBL" id="JACHVY010000008">
    <property type="protein sequence ID" value="MBB2903412.1"/>
    <property type="molecule type" value="Genomic_DNA"/>
</dbReference>
<accession>A0A7W4TQX7</accession>
<evidence type="ECO:0000313" key="1">
    <source>
        <dbReference type="EMBL" id="MBB2903412.1"/>
    </source>
</evidence>
<comment type="caution">
    <text evidence="1">The sequence shown here is derived from an EMBL/GenBank/DDBJ whole genome shotgun (WGS) entry which is preliminary data.</text>
</comment>
<organism evidence="1 2">
    <name type="scientific">Kineococcus radiotolerans</name>
    <dbReference type="NCBI Taxonomy" id="131568"/>
    <lineage>
        <taxon>Bacteria</taxon>
        <taxon>Bacillati</taxon>
        <taxon>Actinomycetota</taxon>
        <taxon>Actinomycetes</taxon>
        <taxon>Kineosporiales</taxon>
        <taxon>Kineosporiaceae</taxon>
        <taxon>Kineococcus</taxon>
    </lineage>
</organism>
<dbReference type="GO" id="GO:0003677">
    <property type="term" value="F:DNA binding"/>
    <property type="evidence" value="ECO:0007669"/>
    <property type="project" value="InterPro"/>
</dbReference>
<feature type="non-terminal residue" evidence="1">
    <location>
        <position position="48"/>
    </location>
</feature>
<dbReference type="Gene3D" id="1.10.10.60">
    <property type="entry name" value="Homeodomain-like"/>
    <property type="match status" value="1"/>
</dbReference>
<dbReference type="InterPro" id="IPR002514">
    <property type="entry name" value="Transposase_8"/>
</dbReference>
<name>A0A7W4TQX7_KINRA</name>
<protein>
    <submittedName>
        <fullName evidence="1">Transposase-like protein</fullName>
    </submittedName>
</protein>
<dbReference type="GO" id="GO:0004803">
    <property type="term" value="F:transposase activity"/>
    <property type="evidence" value="ECO:0007669"/>
    <property type="project" value="InterPro"/>
</dbReference>
<sequence>MSTVHKRYPDEFRRDVVAVARQGGQTRAKIASSFGISESCLGRWLRIA</sequence>
<dbReference type="GO" id="GO:0006313">
    <property type="term" value="P:DNA transposition"/>
    <property type="evidence" value="ECO:0007669"/>
    <property type="project" value="InterPro"/>
</dbReference>
<gene>
    <name evidence="1" type="ORF">FHR75_004254</name>
</gene>
<reference evidence="1 2" key="1">
    <citation type="submission" date="2020-08" db="EMBL/GenBank/DDBJ databases">
        <title>The Agave Microbiome: Exploring the role of microbial communities in plant adaptations to desert environments.</title>
        <authorList>
            <person name="Partida-Martinez L.P."/>
        </authorList>
    </citation>
    <scope>NUCLEOTIDE SEQUENCE [LARGE SCALE GENOMIC DNA]</scope>
    <source>
        <strain evidence="1 2">AS2.23</strain>
    </source>
</reference>
<proteinExistence type="predicted"/>
<dbReference type="Pfam" id="PF01527">
    <property type="entry name" value="HTH_Tnp_1"/>
    <property type="match status" value="1"/>
</dbReference>
<dbReference type="Proteomes" id="UP000533269">
    <property type="component" value="Unassembled WGS sequence"/>
</dbReference>
<dbReference type="SUPFAM" id="SSF46689">
    <property type="entry name" value="Homeodomain-like"/>
    <property type="match status" value="1"/>
</dbReference>
<reference evidence="1 2" key="2">
    <citation type="submission" date="2020-08" db="EMBL/GenBank/DDBJ databases">
        <authorList>
            <person name="Partida-Martinez L."/>
            <person name="Huntemann M."/>
            <person name="Clum A."/>
            <person name="Wang J."/>
            <person name="Palaniappan K."/>
            <person name="Ritter S."/>
            <person name="Chen I.-M."/>
            <person name="Stamatis D."/>
            <person name="Reddy T."/>
            <person name="O'Malley R."/>
            <person name="Daum C."/>
            <person name="Shapiro N."/>
            <person name="Ivanova N."/>
            <person name="Kyrpides N."/>
            <person name="Woyke T."/>
        </authorList>
    </citation>
    <scope>NUCLEOTIDE SEQUENCE [LARGE SCALE GENOMIC DNA]</scope>
    <source>
        <strain evidence="1 2">AS2.23</strain>
    </source>
</reference>
<dbReference type="AlphaFoldDB" id="A0A7W4TQX7"/>
<dbReference type="InterPro" id="IPR009057">
    <property type="entry name" value="Homeodomain-like_sf"/>
</dbReference>
<evidence type="ECO:0000313" key="2">
    <source>
        <dbReference type="Proteomes" id="UP000533269"/>
    </source>
</evidence>